<keyword evidence="2" id="KW-0449">Lipoprotein</keyword>
<dbReference type="Gene3D" id="2.20.200.10">
    <property type="entry name" value="Outer membrane efflux proteins (OEP)"/>
    <property type="match status" value="1"/>
</dbReference>
<dbReference type="PANTHER" id="PTHR30203:SF32">
    <property type="entry name" value="CATION EFFLUX SYSTEM PROTEIN CUSC"/>
    <property type="match status" value="1"/>
</dbReference>
<organism evidence="4 5">
    <name type="scientific">Achromobacter ruhlandii</name>
    <dbReference type="NCBI Taxonomy" id="72557"/>
    <lineage>
        <taxon>Bacteria</taxon>
        <taxon>Pseudomonadati</taxon>
        <taxon>Pseudomonadota</taxon>
        <taxon>Betaproteobacteria</taxon>
        <taxon>Burkholderiales</taxon>
        <taxon>Alcaligenaceae</taxon>
        <taxon>Achromobacter</taxon>
    </lineage>
</organism>
<dbReference type="Proteomes" id="UP000494161">
    <property type="component" value="Unassembled WGS sequence"/>
</dbReference>
<dbReference type="EMBL" id="CADILJ010000001">
    <property type="protein sequence ID" value="CAB3938530.1"/>
    <property type="molecule type" value="Genomic_DNA"/>
</dbReference>
<evidence type="ECO:0000256" key="1">
    <source>
        <dbReference type="ARBA" id="ARBA00007613"/>
    </source>
</evidence>
<dbReference type="SUPFAM" id="SSF56954">
    <property type="entry name" value="Outer membrane efflux proteins (OEP)"/>
    <property type="match status" value="1"/>
</dbReference>
<dbReference type="InterPro" id="IPR010131">
    <property type="entry name" value="MdtP/NodT-like"/>
</dbReference>
<comment type="caution">
    <text evidence="4">The sequence shown here is derived from an EMBL/GenBank/DDBJ whole genome shotgun (WGS) entry which is preliminary data.</text>
</comment>
<comment type="subcellular location">
    <subcellularLocation>
        <location evidence="2">Cell membrane</location>
        <topology evidence="2">Lipid-anchor</topology>
    </subcellularLocation>
</comment>
<evidence type="ECO:0000256" key="3">
    <source>
        <dbReference type="SAM" id="Coils"/>
    </source>
</evidence>
<keyword evidence="2" id="KW-0812">Transmembrane</keyword>
<keyword evidence="2" id="KW-1134">Transmembrane beta strand</keyword>
<accession>A0ABM8LNE0</accession>
<feature type="coiled-coil region" evidence="3">
    <location>
        <begin position="389"/>
        <end position="416"/>
    </location>
</feature>
<keyword evidence="3" id="KW-0175">Coiled coil</keyword>
<sequence>MKAVSLIRKPAVSLIRKPAALALVLALAGCGGLLKSEYETPRTQSPAAWRHGDGADAPANALAAGGAWWRNFNDPVLDGLVDGALARNNDLAAAAIRVRRAQLQAGLAQDQLIPQLSGTGNVTRARNLRGEREITRTNSAELSIGYEVDLWGKLSRQLDAAEWEALASEQDRQSSALTLVGTTATLYWQTAFINQRIASSLESIAYARKTQELVRAQYAAGGASALEVAEAEQTVASQQAAHALLVQQRVEYVNALAILFDGPPDRTMADPQRLPQYPLPQAREGVPAELLGRRPDLRAAELRLRESLSNIDAARASFYPTLNLTGALGSSSPTLSNVLQNPVGTLTGALTLPFLQFNRLNLNLKVSRADFDERVVSFRQALYQAMADVENALSNRTQLRLQAEQLDASLKAAREAERLYEVRYRAGSVSLRFWLDAQEKRRTAEIARDENALNRLINQVKVYQALGGDDAVLAMNGSVDTNGR</sequence>
<reference evidence="4 5" key="1">
    <citation type="submission" date="2020-04" db="EMBL/GenBank/DDBJ databases">
        <authorList>
            <person name="De Canck E."/>
        </authorList>
    </citation>
    <scope>NUCLEOTIDE SEQUENCE [LARGE SCALE GENOMIC DNA]</scope>
    <source>
        <strain evidence="4 5">LMG 7053</strain>
    </source>
</reference>
<proteinExistence type="inferred from homology"/>
<protein>
    <submittedName>
        <fullName evidence="4">Toxin and drug export protein A</fullName>
    </submittedName>
</protein>
<keyword evidence="5" id="KW-1185">Reference proteome</keyword>
<comment type="similarity">
    <text evidence="1 2">Belongs to the outer membrane factor (OMF) (TC 1.B.17) family.</text>
</comment>
<dbReference type="PANTHER" id="PTHR30203">
    <property type="entry name" value="OUTER MEMBRANE CATION EFFLUX PROTEIN"/>
    <property type="match status" value="1"/>
</dbReference>
<keyword evidence="2" id="KW-0472">Membrane</keyword>
<dbReference type="InterPro" id="IPR003423">
    <property type="entry name" value="OMP_efflux"/>
</dbReference>
<dbReference type="NCBIfam" id="TIGR01845">
    <property type="entry name" value="outer_NodT"/>
    <property type="match status" value="1"/>
</dbReference>
<dbReference type="PROSITE" id="PS51257">
    <property type="entry name" value="PROKAR_LIPOPROTEIN"/>
    <property type="match status" value="1"/>
</dbReference>
<name>A0ABM8LNE0_9BURK</name>
<keyword evidence="2" id="KW-0564">Palmitate</keyword>
<evidence type="ECO:0000256" key="2">
    <source>
        <dbReference type="RuleBase" id="RU362097"/>
    </source>
</evidence>
<gene>
    <name evidence="4" type="primary">tdeA</name>
    <name evidence="4" type="ORF">LMG7053_00087</name>
</gene>
<evidence type="ECO:0000313" key="4">
    <source>
        <dbReference type="EMBL" id="CAB3938530.1"/>
    </source>
</evidence>
<evidence type="ECO:0000313" key="5">
    <source>
        <dbReference type="Proteomes" id="UP000494161"/>
    </source>
</evidence>
<dbReference type="Gene3D" id="1.20.1600.10">
    <property type="entry name" value="Outer membrane efflux proteins (OEP)"/>
    <property type="match status" value="1"/>
</dbReference>
<dbReference type="Pfam" id="PF02321">
    <property type="entry name" value="OEP"/>
    <property type="match status" value="2"/>
</dbReference>